<keyword evidence="1" id="KW-0645">Protease</keyword>
<keyword evidence="2" id="KW-0378">Hydrolase</keyword>
<evidence type="ECO:0000259" key="4">
    <source>
        <dbReference type="SMART" id="SM00245"/>
    </source>
</evidence>
<dbReference type="GO" id="GO:0004175">
    <property type="term" value="F:endopeptidase activity"/>
    <property type="evidence" value="ECO:0007669"/>
    <property type="project" value="TreeGrafter"/>
</dbReference>
<proteinExistence type="predicted"/>
<dbReference type="InterPro" id="IPR004447">
    <property type="entry name" value="Peptidase_S41A"/>
</dbReference>
<organism evidence="5 6">
    <name type="scientific">Anisodus tanguticus</name>
    <dbReference type="NCBI Taxonomy" id="243964"/>
    <lineage>
        <taxon>Eukaryota</taxon>
        <taxon>Viridiplantae</taxon>
        <taxon>Streptophyta</taxon>
        <taxon>Embryophyta</taxon>
        <taxon>Tracheophyta</taxon>
        <taxon>Spermatophyta</taxon>
        <taxon>Magnoliopsida</taxon>
        <taxon>eudicotyledons</taxon>
        <taxon>Gunneridae</taxon>
        <taxon>Pentapetalae</taxon>
        <taxon>asterids</taxon>
        <taxon>lamiids</taxon>
        <taxon>Solanales</taxon>
        <taxon>Solanaceae</taxon>
        <taxon>Solanoideae</taxon>
        <taxon>Hyoscyameae</taxon>
        <taxon>Anisodus</taxon>
    </lineage>
</organism>
<feature type="domain" description="Tail specific protease" evidence="4">
    <location>
        <begin position="109"/>
        <end position="294"/>
    </location>
</feature>
<dbReference type="PANTHER" id="PTHR32060:SF22">
    <property type="entry name" value="CARBOXYL-TERMINAL-PROCESSING PEPTIDASE 3, CHLOROPLASTIC"/>
    <property type="match status" value="1"/>
</dbReference>
<protein>
    <recommendedName>
        <fullName evidence="4">Tail specific protease domain-containing protein</fullName>
    </recommendedName>
</protein>
<dbReference type="GO" id="GO:0008236">
    <property type="term" value="F:serine-type peptidase activity"/>
    <property type="evidence" value="ECO:0007669"/>
    <property type="project" value="UniProtKB-KW"/>
</dbReference>
<dbReference type="CDD" id="cd07560">
    <property type="entry name" value="Peptidase_S41_CPP"/>
    <property type="match status" value="1"/>
</dbReference>
<evidence type="ECO:0000256" key="3">
    <source>
        <dbReference type="ARBA" id="ARBA00022825"/>
    </source>
</evidence>
<name>A0AAE1V088_9SOLA</name>
<dbReference type="Pfam" id="PF03572">
    <property type="entry name" value="Peptidase_S41"/>
    <property type="match status" value="1"/>
</dbReference>
<reference evidence="5" key="1">
    <citation type="submission" date="2023-12" db="EMBL/GenBank/DDBJ databases">
        <title>Genome assembly of Anisodus tanguticus.</title>
        <authorList>
            <person name="Wang Y.-J."/>
        </authorList>
    </citation>
    <scope>NUCLEOTIDE SEQUENCE</scope>
    <source>
        <strain evidence="5">KB-2021</strain>
        <tissue evidence="5">Leaf</tissue>
    </source>
</reference>
<dbReference type="Gene3D" id="3.90.226.10">
    <property type="entry name" value="2-enoyl-CoA Hydratase, Chain A, domain 1"/>
    <property type="match status" value="1"/>
</dbReference>
<dbReference type="InterPro" id="IPR029045">
    <property type="entry name" value="ClpP/crotonase-like_dom_sf"/>
</dbReference>
<dbReference type="GO" id="GO:0006508">
    <property type="term" value="P:proteolysis"/>
    <property type="evidence" value="ECO:0007669"/>
    <property type="project" value="UniProtKB-KW"/>
</dbReference>
<sequence>MVLILYEYGSKSGPNQLPFLVFKFVCHLTDLHYLLFQMSVGALRHIYLYIEHTISAHNAVKAFLDDEPVPKRQLQNFCERLDRVDSETAAQKLRGRAGTIFTGNGAGVSGYKEVKLPREVIKLSPISSTIIPHKMPDGHLLKTGYVRLSSFSQSAAMDMENTIQDMENQGGGLVTAGLDVAQIWLDGDETLVNTIDRDGNMAPITMVNGHAVTHDPLVDLVNEGSASASEILAGALNDNGRAILVGHKTFGKGKIQSVTQLHDGSALFVTVAKYLSPELHDIDQVGITPDAQCTVDMLNSCIMVAEHELDIQEI</sequence>
<evidence type="ECO:0000313" key="5">
    <source>
        <dbReference type="EMBL" id="KAK4343779.1"/>
    </source>
</evidence>
<gene>
    <name evidence="5" type="ORF">RND71_036873</name>
</gene>
<accession>A0AAE1V088</accession>
<dbReference type="PANTHER" id="PTHR32060">
    <property type="entry name" value="TAIL-SPECIFIC PROTEASE"/>
    <property type="match status" value="1"/>
</dbReference>
<keyword evidence="3" id="KW-0720">Serine protease</keyword>
<dbReference type="EMBL" id="JAVYJV010000020">
    <property type="protein sequence ID" value="KAK4343779.1"/>
    <property type="molecule type" value="Genomic_DNA"/>
</dbReference>
<dbReference type="SMART" id="SM00245">
    <property type="entry name" value="TSPc"/>
    <property type="match status" value="1"/>
</dbReference>
<keyword evidence="6" id="KW-1185">Reference proteome</keyword>
<dbReference type="AlphaFoldDB" id="A0AAE1V088"/>
<evidence type="ECO:0000256" key="1">
    <source>
        <dbReference type="ARBA" id="ARBA00022670"/>
    </source>
</evidence>
<evidence type="ECO:0000313" key="6">
    <source>
        <dbReference type="Proteomes" id="UP001291623"/>
    </source>
</evidence>
<comment type="caution">
    <text evidence="5">The sequence shown here is derived from an EMBL/GenBank/DDBJ whole genome shotgun (WGS) entry which is preliminary data.</text>
</comment>
<dbReference type="InterPro" id="IPR005151">
    <property type="entry name" value="Tail-specific_protease"/>
</dbReference>
<dbReference type="Proteomes" id="UP001291623">
    <property type="component" value="Unassembled WGS sequence"/>
</dbReference>
<evidence type="ECO:0000256" key="2">
    <source>
        <dbReference type="ARBA" id="ARBA00022801"/>
    </source>
</evidence>
<dbReference type="SUPFAM" id="SSF52096">
    <property type="entry name" value="ClpP/crotonase"/>
    <property type="match status" value="1"/>
</dbReference>